<evidence type="ECO:0000256" key="1">
    <source>
        <dbReference type="SAM" id="Coils"/>
    </source>
</evidence>
<evidence type="ECO:0000313" key="3">
    <source>
        <dbReference type="Proteomes" id="UP000268093"/>
    </source>
</evidence>
<proteinExistence type="predicted"/>
<evidence type="ECO:0000313" key="2">
    <source>
        <dbReference type="EMBL" id="RUP48943.1"/>
    </source>
</evidence>
<name>A0A433DDL2_9FUNG</name>
<organism evidence="2 3">
    <name type="scientific">Jimgerdemannia flammicorona</name>
    <dbReference type="NCBI Taxonomy" id="994334"/>
    <lineage>
        <taxon>Eukaryota</taxon>
        <taxon>Fungi</taxon>
        <taxon>Fungi incertae sedis</taxon>
        <taxon>Mucoromycota</taxon>
        <taxon>Mucoromycotina</taxon>
        <taxon>Endogonomycetes</taxon>
        <taxon>Endogonales</taxon>
        <taxon>Endogonaceae</taxon>
        <taxon>Jimgerdemannia</taxon>
    </lineage>
</organism>
<dbReference type="Proteomes" id="UP000268093">
    <property type="component" value="Unassembled WGS sequence"/>
</dbReference>
<comment type="caution">
    <text evidence="2">The sequence shown here is derived from an EMBL/GenBank/DDBJ whole genome shotgun (WGS) entry which is preliminary data.</text>
</comment>
<accession>A0A433DDL2</accession>
<dbReference type="OrthoDB" id="312015at2759"/>
<gene>
    <name evidence="2" type="ORF">BC936DRAFT_143604</name>
</gene>
<dbReference type="AlphaFoldDB" id="A0A433DDL2"/>
<dbReference type="EMBL" id="RBNI01002762">
    <property type="protein sequence ID" value="RUP48943.1"/>
    <property type="molecule type" value="Genomic_DNA"/>
</dbReference>
<feature type="coiled-coil region" evidence="1">
    <location>
        <begin position="95"/>
        <end position="150"/>
    </location>
</feature>
<protein>
    <submittedName>
        <fullName evidence="2">Uncharacterized protein</fullName>
    </submittedName>
</protein>
<keyword evidence="3" id="KW-1185">Reference proteome</keyword>
<reference evidence="2 3" key="1">
    <citation type="journal article" date="2018" name="New Phytol.">
        <title>Phylogenomics of Endogonaceae and evolution of mycorrhizas within Mucoromycota.</title>
        <authorList>
            <person name="Chang Y."/>
            <person name="Desiro A."/>
            <person name="Na H."/>
            <person name="Sandor L."/>
            <person name="Lipzen A."/>
            <person name="Clum A."/>
            <person name="Barry K."/>
            <person name="Grigoriev I.V."/>
            <person name="Martin F.M."/>
            <person name="Stajich J.E."/>
            <person name="Smith M.E."/>
            <person name="Bonito G."/>
            <person name="Spatafora J.W."/>
        </authorList>
    </citation>
    <scope>NUCLEOTIDE SEQUENCE [LARGE SCALE GENOMIC DNA]</scope>
    <source>
        <strain evidence="2 3">GMNB39</strain>
    </source>
</reference>
<keyword evidence="1" id="KW-0175">Coiled coil</keyword>
<sequence>MNLDGKHFCAFGNNSFADKRTNHLLASQNYPEQLNSNEDDVEKQNEPDDELCNLQNKIDTLTANMVQKKKYCILSVIVNLSYRFSNIPFASRMIKTSMKSQLENCERDKDMLKAKLTTSEEDLKIETSRHEKVREELQKMKQNLHCIETQHAVHSPYHSRISDDIRKRSCNAVC</sequence>